<evidence type="ECO:0000313" key="4">
    <source>
        <dbReference type="Proteomes" id="UP000447873"/>
    </source>
</evidence>
<dbReference type="Proteomes" id="UP000433883">
    <property type="component" value="Unassembled WGS sequence"/>
</dbReference>
<organism evidence="3 4">
    <name type="scientific">Venturia inaequalis</name>
    <name type="common">Apple scab fungus</name>
    <dbReference type="NCBI Taxonomy" id="5025"/>
    <lineage>
        <taxon>Eukaryota</taxon>
        <taxon>Fungi</taxon>
        <taxon>Dikarya</taxon>
        <taxon>Ascomycota</taxon>
        <taxon>Pezizomycotina</taxon>
        <taxon>Dothideomycetes</taxon>
        <taxon>Pleosporomycetidae</taxon>
        <taxon>Venturiales</taxon>
        <taxon>Venturiaceae</taxon>
        <taxon>Venturia</taxon>
    </lineage>
</organism>
<evidence type="ECO:0000313" key="2">
    <source>
        <dbReference type="EMBL" id="KAE9970702.1"/>
    </source>
</evidence>
<dbReference type="EMBL" id="WNWQ01000316">
    <property type="protein sequence ID" value="KAE9970702.1"/>
    <property type="molecule type" value="Genomic_DNA"/>
</dbReference>
<feature type="domain" description="N-acetyltransferase" evidence="1">
    <location>
        <begin position="69"/>
        <end position="217"/>
    </location>
</feature>
<dbReference type="Pfam" id="PF13508">
    <property type="entry name" value="Acetyltransf_7"/>
    <property type="match status" value="1"/>
</dbReference>
<dbReference type="AlphaFoldDB" id="A0A8H3YVI0"/>
<dbReference type="PROSITE" id="PS51186">
    <property type="entry name" value="GNAT"/>
    <property type="match status" value="1"/>
</dbReference>
<comment type="caution">
    <text evidence="3">The sequence shown here is derived from an EMBL/GenBank/DDBJ whole genome shotgun (WGS) entry which is preliminary data.</text>
</comment>
<dbReference type="EMBL" id="WNWS01000201">
    <property type="protein sequence ID" value="KAE9975144.1"/>
    <property type="molecule type" value="Genomic_DNA"/>
</dbReference>
<accession>A0A8H3YVI0</accession>
<sequence length="221" mass="24773">MQIKLPSSIAMASLEVSAFTTSDLSQFPTITTLAFQSGLGHLLTGPATPENIDTLTKKCVEAAKSDPHVRFMKATDPSGQIVACAKWFIYADGNTEEELDEMFKMPTTYPKTWDPIFMYLNTSRRETMGRRPYYFLSILATHPDHHRKGAGGKLVKWGTDLADEQGIECYLEASIEGRPLYERLGFRVVKEVPFKLEDFGRPDLGTDVNCIMVREPSLGKQ</sequence>
<dbReference type="PANTHER" id="PTHR42791">
    <property type="entry name" value="GNAT FAMILY ACETYLTRANSFERASE"/>
    <property type="match status" value="1"/>
</dbReference>
<name>A0A8H3YVI0_VENIN</name>
<dbReference type="GO" id="GO:0016747">
    <property type="term" value="F:acyltransferase activity, transferring groups other than amino-acyl groups"/>
    <property type="evidence" value="ECO:0007669"/>
    <property type="project" value="InterPro"/>
</dbReference>
<dbReference type="CDD" id="cd04301">
    <property type="entry name" value="NAT_SF"/>
    <property type="match status" value="1"/>
</dbReference>
<reference evidence="3 4" key="1">
    <citation type="submission" date="2018-12" db="EMBL/GenBank/DDBJ databases">
        <title>Venturia inaequalis Genome Resource.</title>
        <authorList>
            <person name="Lichtner F.J."/>
        </authorList>
    </citation>
    <scope>NUCLEOTIDE SEQUENCE [LARGE SCALE GENOMIC DNA]</scope>
    <source>
        <strain evidence="3 4">120213</strain>
        <strain evidence="2">Bline_iso_100314</strain>
    </source>
</reference>
<proteinExistence type="predicted"/>
<gene>
    <name evidence="2" type="ORF">BLS_004779</name>
    <name evidence="3" type="ORF">EG328_003428</name>
</gene>
<dbReference type="InterPro" id="IPR000182">
    <property type="entry name" value="GNAT_dom"/>
</dbReference>
<evidence type="ECO:0000259" key="1">
    <source>
        <dbReference type="PROSITE" id="PS51186"/>
    </source>
</evidence>
<dbReference type="Proteomes" id="UP000447873">
    <property type="component" value="Unassembled WGS sequence"/>
</dbReference>
<dbReference type="InterPro" id="IPR052523">
    <property type="entry name" value="Trichothecene_AcTrans"/>
</dbReference>
<dbReference type="InterPro" id="IPR016181">
    <property type="entry name" value="Acyl_CoA_acyltransferase"/>
</dbReference>
<evidence type="ECO:0000313" key="3">
    <source>
        <dbReference type="EMBL" id="KAE9975144.1"/>
    </source>
</evidence>
<dbReference type="Gene3D" id="3.40.630.30">
    <property type="match status" value="1"/>
</dbReference>
<dbReference type="SUPFAM" id="SSF55729">
    <property type="entry name" value="Acyl-CoA N-acyltransferases (Nat)"/>
    <property type="match status" value="1"/>
</dbReference>
<dbReference type="PANTHER" id="PTHR42791:SF14">
    <property type="entry name" value="N-ACETYLTRANSFERASE DOMAIN-CONTAINING PROTEIN"/>
    <property type="match status" value="1"/>
</dbReference>
<protein>
    <recommendedName>
        <fullName evidence="1">N-acetyltransferase domain-containing protein</fullName>
    </recommendedName>
</protein>